<reference evidence="1" key="1">
    <citation type="submission" date="2022-03" db="EMBL/GenBank/DDBJ databases">
        <title>Sea Food Isolates.</title>
        <authorList>
            <person name="Li c."/>
        </authorList>
    </citation>
    <scope>NUCLEOTIDE SEQUENCE</scope>
    <source>
        <strain evidence="1">19CA06SA08-2</strain>
    </source>
</reference>
<dbReference type="EMBL" id="CP095353">
    <property type="protein sequence ID" value="XAG67422.1"/>
    <property type="molecule type" value="Genomic_DNA"/>
</dbReference>
<dbReference type="EMBL" id="CP095353">
    <property type="protein sequence ID" value="XAG67432.1"/>
    <property type="molecule type" value="Genomic_DNA"/>
</dbReference>
<protein>
    <submittedName>
        <fullName evidence="1">Uncharacterized protein</fullName>
    </submittedName>
</protein>
<organism evidence="1">
    <name type="scientific">bacterium 19CA06SA08-2</name>
    <dbReference type="NCBI Taxonomy" id="2920658"/>
    <lineage>
        <taxon>Bacteria</taxon>
    </lineage>
</organism>
<evidence type="ECO:0000313" key="1">
    <source>
        <dbReference type="EMBL" id="XAG67422.1"/>
    </source>
</evidence>
<sequence>MKIRCTSSGIGVDAGTEWPVLQDTKTYWIAVISGMEKKVIKSTGLFAGAPKNGPSFELVTVTEIQLDLIPQRRGRGRPATGKALTPAQKQARYRARQAEKVVTVTFNRSDLADLKTLLANAPDSLGLSAESIDRLAKAVFDAALA</sequence>
<name>A0AAU6U2I9_UNCXX</name>
<gene>
    <name evidence="1" type="ORF">MRM75_12115</name>
    <name evidence="2" type="ORF">MRM75_12165</name>
</gene>
<evidence type="ECO:0000313" key="2">
    <source>
        <dbReference type="EMBL" id="XAG67432.1"/>
    </source>
</evidence>
<proteinExistence type="predicted"/>
<dbReference type="AlphaFoldDB" id="A0AAU6U2I9"/>
<accession>A0AAU6U2I9</accession>